<dbReference type="GO" id="GO:0047388">
    <property type="term" value="F:[glutamine synthetase]-adenylyl-L-tyrosine phosphorylase activity"/>
    <property type="evidence" value="ECO:0007669"/>
    <property type="project" value="UniProtKB-EC"/>
</dbReference>
<keyword evidence="5 7" id="KW-0460">Magnesium</keyword>
<feature type="domain" description="PII-uridylyltransferase/Glutamine-synthetase adenylyltransferase" evidence="9">
    <location>
        <begin position="864"/>
        <end position="981"/>
    </location>
</feature>
<dbReference type="GO" id="GO:0000287">
    <property type="term" value="F:magnesium ion binding"/>
    <property type="evidence" value="ECO:0007669"/>
    <property type="project" value="UniProtKB-UniRule"/>
</dbReference>
<dbReference type="SUPFAM" id="SSF81301">
    <property type="entry name" value="Nucleotidyltransferase"/>
    <property type="match status" value="2"/>
</dbReference>
<comment type="catalytic activity">
    <reaction evidence="7">
        <text>[glutamine synthetase]-O(4)-(5'-adenylyl)-L-tyrosine + phosphate = [glutamine synthetase]-L-tyrosine + ADP</text>
        <dbReference type="Rhea" id="RHEA:43716"/>
        <dbReference type="Rhea" id="RHEA-COMP:10660"/>
        <dbReference type="Rhea" id="RHEA-COMP:10661"/>
        <dbReference type="ChEBI" id="CHEBI:43474"/>
        <dbReference type="ChEBI" id="CHEBI:46858"/>
        <dbReference type="ChEBI" id="CHEBI:83624"/>
        <dbReference type="ChEBI" id="CHEBI:456216"/>
        <dbReference type="EC" id="2.7.7.89"/>
    </reaction>
</comment>
<dbReference type="CDD" id="cd05401">
    <property type="entry name" value="NT_GlnE_GlnD_like"/>
    <property type="match status" value="2"/>
</dbReference>
<dbReference type="PANTHER" id="PTHR30621">
    <property type="entry name" value="GLUTAMINE SYNTHETASE ADENYLYLTRANSFERASE"/>
    <property type="match status" value="1"/>
</dbReference>
<dbReference type="NCBIfam" id="NF008292">
    <property type="entry name" value="PRK11072.1"/>
    <property type="match status" value="1"/>
</dbReference>
<keyword evidence="4 7" id="KW-0067">ATP-binding</keyword>
<reference evidence="10 11" key="1">
    <citation type="submission" date="2019-03" db="EMBL/GenBank/DDBJ databases">
        <title>Jiella endophytica sp. nov., a novel endophytic bacterium isolated from root of Ficus microcarpa Linn. f.</title>
        <authorList>
            <person name="Tuo L."/>
        </authorList>
    </citation>
    <scope>NUCLEOTIDE SEQUENCE [LARGE SCALE GENOMIC DNA]</scope>
    <source>
        <strain evidence="10 11">CBS5Q-3</strain>
    </source>
</reference>
<dbReference type="Pfam" id="PF08335">
    <property type="entry name" value="GlnD_UR_UTase"/>
    <property type="match status" value="2"/>
</dbReference>
<dbReference type="Gene3D" id="1.20.120.1510">
    <property type="match status" value="1"/>
</dbReference>
<gene>
    <name evidence="7" type="primary">glnE</name>
    <name evidence="10" type="ORF">E3C22_16885</name>
</gene>
<dbReference type="InterPro" id="IPR023057">
    <property type="entry name" value="GlnE"/>
</dbReference>
<organism evidence="10 11">
    <name type="scientific">Jiella endophytica</name>
    <dbReference type="NCBI Taxonomy" id="2558362"/>
    <lineage>
        <taxon>Bacteria</taxon>
        <taxon>Pseudomonadati</taxon>
        <taxon>Pseudomonadota</taxon>
        <taxon>Alphaproteobacteria</taxon>
        <taxon>Hyphomicrobiales</taxon>
        <taxon>Aurantimonadaceae</taxon>
        <taxon>Jiella</taxon>
    </lineage>
</organism>
<keyword evidence="2 7" id="KW-0548">Nucleotidyltransferase</keyword>
<comment type="caution">
    <text evidence="10">The sequence shown here is derived from an EMBL/GenBank/DDBJ whole genome shotgun (WGS) entry which is preliminary data.</text>
</comment>
<evidence type="ECO:0000256" key="2">
    <source>
        <dbReference type="ARBA" id="ARBA00022695"/>
    </source>
</evidence>
<dbReference type="GO" id="GO:0005829">
    <property type="term" value="C:cytosol"/>
    <property type="evidence" value="ECO:0007669"/>
    <property type="project" value="TreeGrafter"/>
</dbReference>
<evidence type="ECO:0000313" key="10">
    <source>
        <dbReference type="EMBL" id="TFF20579.1"/>
    </source>
</evidence>
<dbReference type="Proteomes" id="UP000298179">
    <property type="component" value="Unassembled WGS sequence"/>
</dbReference>
<evidence type="ECO:0000259" key="8">
    <source>
        <dbReference type="Pfam" id="PF03710"/>
    </source>
</evidence>
<dbReference type="InterPro" id="IPR043519">
    <property type="entry name" value="NT_sf"/>
</dbReference>
<feature type="domain" description="Glutamate-ammonia ligase adenylyltransferase repeated" evidence="8">
    <location>
        <begin position="60"/>
        <end position="305"/>
    </location>
</feature>
<accession>A0A4Y8RF11</accession>
<evidence type="ECO:0000256" key="1">
    <source>
        <dbReference type="ARBA" id="ARBA00022679"/>
    </source>
</evidence>
<comment type="function">
    <text evidence="7">Involved in the regulation of glutamine synthetase GlnA, a key enzyme in the process to assimilate ammonia. When cellular nitrogen levels are high, the C-terminal adenylyl transferase (AT) inactivates GlnA by covalent transfer of an adenylyl group from ATP to specific tyrosine residue of GlnA, thus reducing its activity. Conversely, when nitrogen levels are low, the N-terminal adenylyl removase (AR) activates GlnA by removing the adenylyl group by phosphorolysis, increasing its activity. The regulatory region of GlnE binds the signal transduction protein PII (GlnB) which indicates the nitrogen status of the cell.</text>
</comment>
<evidence type="ECO:0000256" key="6">
    <source>
        <dbReference type="ARBA" id="ARBA00023268"/>
    </source>
</evidence>
<feature type="region of interest" description="Adenylyl removase" evidence="7">
    <location>
        <begin position="1"/>
        <end position="479"/>
    </location>
</feature>
<keyword evidence="1 7" id="KW-0808">Transferase</keyword>
<evidence type="ECO:0000256" key="3">
    <source>
        <dbReference type="ARBA" id="ARBA00022741"/>
    </source>
</evidence>
<dbReference type="Gene3D" id="3.30.460.10">
    <property type="entry name" value="Beta Polymerase, domain 2"/>
    <property type="match status" value="2"/>
</dbReference>
<dbReference type="OrthoDB" id="9759366at2"/>
<evidence type="ECO:0000259" key="9">
    <source>
        <dbReference type="Pfam" id="PF08335"/>
    </source>
</evidence>
<comment type="cofactor">
    <cofactor evidence="7">
        <name>Mg(2+)</name>
        <dbReference type="ChEBI" id="CHEBI:18420"/>
    </cofactor>
</comment>
<dbReference type="NCBIfam" id="NF010706">
    <property type="entry name" value="PRK14108.1"/>
    <property type="match status" value="1"/>
</dbReference>
<keyword evidence="3 7" id="KW-0547">Nucleotide-binding</keyword>
<feature type="domain" description="Glutamate-ammonia ligase adenylyltransferase repeated" evidence="8">
    <location>
        <begin position="583"/>
        <end position="824"/>
    </location>
</feature>
<keyword evidence="11" id="KW-1185">Reference proteome</keyword>
<keyword evidence="6 7" id="KW-0511">Multifunctional enzyme</keyword>
<dbReference type="Pfam" id="PF03710">
    <property type="entry name" value="GlnE"/>
    <property type="match status" value="2"/>
</dbReference>
<sequence>MADGKDAADGGLLIGGDWRPLPLDEAAATERRADLEILAKERELLRLAALLAGDHPDAARLSAVLDLSPHLQSIVFKNPEWLEELTLRSAADLAAATIADVAGLPGPEDDEKSLMATLRIARRRVALFLALADIFGARTPTETTGALSDFAEAAVAAALRFCLRDLHSRGKIALPQPDEPEKESGVFVLGMGKLGGQELNYSSDIDIIVIYDETRPLTKDPLDTPETLSRLVRRLTRILAERTGEGYVARTDLRLRPDPSAMPLAISTAMALTYYESSGRDWERAAMIKARPIAGDRRAGESFLKELTPFVWRKYLDFSAVAAIQDMKQRIDRHRGFDAIAIAGHNVKLGRGGIREIEFFAQAQQLIAGGRAPQLRQRRTEDALRELAAGGWIDPATESELTADYWLLRRIEHAVQMVADEQTHTLPEDAAKLRSVARLAGFADEAALGDVLLPCLKRVDRHYGRLFSEARGPSGEQPEEAALKRVSLSPDDAEAIEAIAALGYARAPDVARIVHGWTLGRYRSTRNAAARGRLAGALPTLLAAFGKAHDPDAALVAFDRFLAGLPSGIQFFSLIASNPKVLELLADIITAAPALRETIAARPHVFDALLDPAFLGELPNRELLREHLSVFMGLSRDYEDALGRLRIFASEQRFLVGARMLGGIVDAADAGVAFSNIADVVLEATLAAVEAEFALTHGRVPGSRMALIGMGRLGSRELTAGSDIDLILFYDHHEAAEASNGARPLAASAWFARLTQRLIAAMTAPMREGILYDVDFRLRPSGNKGPLATHLDAFRRYQAKEAWTWERMALTRSRPVAGDPGLMEEVGETIRAIVAEPRDEAEVSADVAAMRQRIEAAKPAGGPLDLKLRPGGLIDLEFLAQWALLSGRADLDLCGAPTATVLEAADFGEAAEGGSLAAAMNHFTEVIQLLRLGPGEVRQSADLPSGLARAIAETLGVEDGAALEELLETEASKVRAAFERVLGTAPATS</sequence>
<feature type="region of interest" description="Adenylyl transferase" evidence="7">
    <location>
        <begin position="487"/>
        <end position="989"/>
    </location>
</feature>
<dbReference type="SUPFAM" id="SSF81593">
    <property type="entry name" value="Nucleotidyltransferase substrate binding subunit/domain"/>
    <property type="match status" value="2"/>
</dbReference>
<dbReference type="EC" id="2.7.7.42" evidence="7"/>
<dbReference type="AlphaFoldDB" id="A0A4Y8RF11"/>
<dbReference type="EC" id="2.7.7.89" evidence="7"/>
<dbReference type="HAMAP" id="MF_00802">
    <property type="entry name" value="GlnE"/>
    <property type="match status" value="1"/>
</dbReference>
<name>A0A4Y8RF11_9HYPH</name>
<dbReference type="Gene3D" id="1.20.120.330">
    <property type="entry name" value="Nucleotidyltransferases domain 2"/>
    <property type="match status" value="2"/>
</dbReference>
<evidence type="ECO:0000313" key="11">
    <source>
        <dbReference type="Proteomes" id="UP000298179"/>
    </source>
</evidence>
<dbReference type="InterPro" id="IPR013546">
    <property type="entry name" value="PII_UdlTrfase/GS_AdlTrfase"/>
</dbReference>
<dbReference type="InterPro" id="IPR005190">
    <property type="entry name" value="GlnE_rpt_dom"/>
</dbReference>
<protein>
    <recommendedName>
        <fullName evidence="7">Bifunctional glutamine synthetase adenylyltransferase/adenylyl-removing enzyme</fullName>
    </recommendedName>
    <alternativeName>
        <fullName evidence="7">ATP:glutamine synthetase adenylyltransferase</fullName>
    </alternativeName>
    <alternativeName>
        <fullName evidence="7">ATase</fullName>
    </alternativeName>
    <domain>
        <recommendedName>
            <fullName evidence="7">Glutamine synthetase adenylyl-L-tyrosine phosphorylase</fullName>
            <ecNumber evidence="7">2.7.7.89</ecNumber>
        </recommendedName>
        <alternativeName>
            <fullName evidence="7">Adenylyl removase</fullName>
            <shortName evidence="7">AR</shortName>
            <shortName evidence="7">AT-N</shortName>
        </alternativeName>
    </domain>
    <domain>
        <recommendedName>
            <fullName evidence="7">Glutamine synthetase adenylyl transferase</fullName>
            <ecNumber evidence="7">2.7.7.42</ecNumber>
        </recommendedName>
        <alternativeName>
            <fullName evidence="7">Adenylyl transferase</fullName>
            <shortName evidence="7">AT</shortName>
            <shortName evidence="7">AT-C</shortName>
        </alternativeName>
    </domain>
</protein>
<evidence type="ECO:0000256" key="7">
    <source>
        <dbReference type="HAMAP-Rule" id="MF_00802"/>
    </source>
</evidence>
<dbReference type="GO" id="GO:0008882">
    <property type="term" value="F:[glutamate-ammonia-ligase] adenylyltransferase activity"/>
    <property type="evidence" value="ECO:0007669"/>
    <property type="project" value="UniProtKB-UniRule"/>
</dbReference>
<dbReference type="GO" id="GO:0000820">
    <property type="term" value="P:regulation of glutamine family amino acid metabolic process"/>
    <property type="evidence" value="ECO:0007669"/>
    <property type="project" value="UniProtKB-UniRule"/>
</dbReference>
<dbReference type="EMBL" id="SOZD01000005">
    <property type="protein sequence ID" value="TFF20579.1"/>
    <property type="molecule type" value="Genomic_DNA"/>
</dbReference>
<comment type="catalytic activity">
    <reaction evidence="7">
        <text>[glutamine synthetase]-L-tyrosine + ATP = [glutamine synthetase]-O(4)-(5'-adenylyl)-L-tyrosine + diphosphate</text>
        <dbReference type="Rhea" id="RHEA:18589"/>
        <dbReference type="Rhea" id="RHEA-COMP:10660"/>
        <dbReference type="Rhea" id="RHEA-COMP:10661"/>
        <dbReference type="ChEBI" id="CHEBI:30616"/>
        <dbReference type="ChEBI" id="CHEBI:33019"/>
        <dbReference type="ChEBI" id="CHEBI:46858"/>
        <dbReference type="ChEBI" id="CHEBI:83624"/>
        <dbReference type="EC" id="2.7.7.42"/>
    </reaction>
</comment>
<feature type="domain" description="PII-uridylyltransferase/Glutamine-synthetase adenylyltransferase" evidence="9">
    <location>
        <begin position="327"/>
        <end position="467"/>
    </location>
</feature>
<evidence type="ECO:0000256" key="4">
    <source>
        <dbReference type="ARBA" id="ARBA00022840"/>
    </source>
</evidence>
<dbReference type="RefSeq" id="WP_134763228.1">
    <property type="nucleotide sequence ID" value="NZ_SOZD01000005.1"/>
</dbReference>
<comment type="similarity">
    <text evidence="7">Belongs to the GlnE family.</text>
</comment>
<dbReference type="PANTHER" id="PTHR30621:SF0">
    <property type="entry name" value="BIFUNCTIONAL GLUTAMINE SYNTHETASE ADENYLYLTRANSFERASE_ADENYLYL-REMOVING ENZYME"/>
    <property type="match status" value="1"/>
</dbReference>
<proteinExistence type="inferred from homology"/>
<evidence type="ECO:0000256" key="5">
    <source>
        <dbReference type="ARBA" id="ARBA00022842"/>
    </source>
</evidence>
<dbReference type="GO" id="GO:0005524">
    <property type="term" value="F:ATP binding"/>
    <property type="evidence" value="ECO:0007669"/>
    <property type="project" value="UniProtKB-UniRule"/>
</dbReference>